<dbReference type="SUPFAM" id="SSF49695">
    <property type="entry name" value="gamma-Crystallin-like"/>
    <property type="match status" value="1"/>
</dbReference>
<keyword evidence="5" id="KW-1185">Reference proteome</keyword>
<organism evidence="4 5">
    <name type="scientific">Brevundimonas lenta</name>
    <dbReference type="NCBI Taxonomy" id="424796"/>
    <lineage>
        <taxon>Bacteria</taxon>
        <taxon>Pseudomonadati</taxon>
        <taxon>Pseudomonadota</taxon>
        <taxon>Alphaproteobacteria</taxon>
        <taxon>Caulobacterales</taxon>
        <taxon>Caulobacteraceae</taxon>
        <taxon>Brevundimonas</taxon>
    </lineage>
</organism>
<name>A0A7W6JE79_9CAUL</name>
<dbReference type="PROSITE" id="PS50915">
    <property type="entry name" value="CRYSTALLIN_BETA_GAMMA"/>
    <property type="match status" value="1"/>
</dbReference>
<proteinExistence type="inferred from homology"/>
<dbReference type="Proteomes" id="UP000529946">
    <property type="component" value="Unassembled WGS sequence"/>
</dbReference>
<evidence type="ECO:0000313" key="5">
    <source>
        <dbReference type="Proteomes" id="UP000529946"/>
    </source>
</evidence>
<sequence>MFIETLAALAVMSGGGQEAAPYGGGQERVAPRGDYRQSCSGEYVNRGRLYADCQTRRGRVQGTSIQLNRCTEHEIRNNDGVLVCGPYRGQVENSGGGGGGGGGNGGGWGGGRNSIVVYRDANFQGASMSFDGEVANLANTGFNDTISSMRFRGSWEVCTDAYFRGSCRVFNDEVTNLRPWGINDRVSSMRPVRGSRGW</sequence>
<dbReference type="Pfam" id="PF00030">
    <property type="entry name" value="Crystall"/>
    <property type="match status" value="1"/>
</dbReference>
<evidence type="ECO:0000256" key="2">
    <source>
        <dbReference type="ARBA" id="ARBA00022737"/>
    </source>
</evidence>
<dbReference type="InterPro" id="IPR036673">
    <property type="entry name" value="Cyanovirin-N_sf"/>
</dbReference>
<evidence type="ECO:0000256" key="1">
    <source>
        <dbReference type="ARBA" id="ARBA00009646"/>
    </source>
</evidence>
<feature type="domain" description="Beta/gamma crystallin 'Greek key'" evidence="3">
    <location>
        <begin position="113"/>
        <end position="153"/>
    </location>
</feature>
<gene>
    <name evidence="4" type="ORF">GGR12_002370</name>
</gene>
<accession>A0A7W6JE79</accession>
<dbReference type="SMART" id="SM00247">
    <property type="entry name" value="XTALbg"/>
    <property type="match status" value="1"/>
</dbReference>
<dbReference type="EMBL" id="JACIDM010000002">
    <property type="protein sequence ID" value="MBB4083504.1"/>
    <property type="molecule type" value="Genomic_DNA"/>
</dbReference>
<dbReference type="AlphaFoldDB" id="A0A7W6JE79"/>
<dbReference type="Gene3D" id="2.60.20.10">
    <property type="entry name" value="Crystallins"/>
    <property type="match status" value="1"/>
</dbReference>
<comment type="similarity">
    <text evidence="1">Belongs to the beta/gamma-crystallin family.</text>
</comment>
<evidence type="ECO:0000313" key="4">
    <source>
        <dbReference type="EMBL" id="MBB4083504.1"/>
    </source>
</evidence>
<dbReference type="InterPro" id="IPR011024">
    <property type="entry name" value="G_crystallin-like"/>
</dbReference>
<dbReference type="SUPFAM" id="SSF51322">
    <property type="entry name" value="Cyanovirin-N"/>
    <property type="match status" value="1"/>
</dbReference>
<protein>
    <recommendedName>
        <fullName evidence="3">Beta/gamma crystallin 'Greek key' domain-containing protein</fullName>
    </recommendedName>
</protein>
<evidence type="ECO:0000259" key="3">
    <source>
        <dbReference type="PROSITE" id="PS50915"/>
    </source>
</evidence>
<dbReference type="InterPro" id="IPR001064">
    <property type="entry name" value="Beta/gamma_crystallin"/>
</dbReference>
<dbReference type="Gene3D" id="2.30.60.10">
    <property type="entry name" value="Cyanovirin-N"/>
    <property type="match status" value="1"/>
</dbReference>
<dbReference type="RefSeq" id="WP_183204592.1">
    <property type="nucleotide sequence ID" value="NZ_BAAAER010000009.1"/>
</dbReference>
<keyword evidence="2" id="KW-0677">Repeat</keyword>
<comment type="caution">
    <text evidence="4">The sequence shown here is derived from an EMBL/GenBank/DDBJ whole genome shotgun (WGS) entry which is preliminary data.</text>
</comment>
<reference evidence="4 5" key="1">
    <citation type="submission" date="2020-08" db="EMBL/GenBank/DDBJ databases">
        <title>Genomic Encyclopedia of Type Strains, Phase IV (KMG-IV): sequencing the most valuable type-strain genomes for metagenomic binning, comparative biology and taxonomic classification.</title>
        <authorList>
            <person name="Goeker M."/>
        </authorList>
    </citation>
    <scope>NUCLEOTIDE SEQUENCE [LARGE SCALE GENOMIC DNA]</scope>
    <source>
        <strain evidence="4 5">DSM 23960</strain>
    </source>
</reference>